<accession>A0AAW5SM13</accession>
<evidence type="ECO:0000313" key="5">
    <source>
        <dbReference type="Proteomes" id="UP001207528"/>
    </source>
</evidence>
<reference evidence="3" key="3">
    <citation type="journal article" date="2022" name="BMC Genomics">
        <title>Comparative genome analysis of mycobacteria focusing on tRNA and non-coding RNA.</title>
        <authorList>
            <person name="Behra P.R.K."/>
            <person name="Pettersson B.M.F."/>
            <person name="Ramesh M."/>
            <person name="Das S."/>
            <person name="Dasgupta S."/>
            <person name="Kirsebom L.A."/>
        </authorList>
    </citation>
    <scope>NUCLEOTIDE SEQUENCE</scope>
    <source>
        <strain evidence="3">DSM 44203</strain>
    </source>
</reference>
<evidence type="ECO:0000313" key="4">
    <source>
        <dbReference type="Proteomes" id="UP000069773"/>
    </source>
</evidence>
<feature type="region of interest" description="Disordered" evidence="1">
    <location>
        <begin position="1"/>
        <end position="20"/>
    </location>
</feature>
<proteinExistence type="predicted"/>
<protein>
    <recommendedName>
        <fullName evidence="6">16S rRNA (uracil(1498)-N(3))-methyltransferase</fullName>
    </recommendedName>
</protein>
<evidence type="ECO:0000313" key="3">
    <source>
        <dbReference type="EMBL" id="MCV7024486.1"/>
    </source>
</evidence>
<reference evidence="3" key="2">
    <citation type="submission" date="2020-07" db="EMBL/GenBank/DDBJ databases">
        <authorList>
            <person name="Pettersson B.M.F."/>
            <person name="Behra P.R.K."/>
            <person name="Ramesh M."/>
            <person name="Das S."/>
            <person name="Dasgupta S."/>
            <person name="Kirsebom L.A."/>
        </authorList>
    </citation>
    <scope>NUCLEOTIDE SEQUENCE</scope>
    <source>
        <strain evidence="3">DSM 44203</strain>
    </source>
</reference>
<dbReference type="Proteomes" id="UP001207528">
    <property type="component" value="Unassembled WGS sequence"/>
</dbReference>
<dbReference type="EMBL" id="JACKTI010000038">
    <property type="protein sequence ID" value="MCV7024486.1"/>
    <property type="molecule type" value="Genomic_DNA"/>
</dbReference>
<organism evidence="3 5">
    <name type="scientific">Mycolicibacterium novocastrense</name>
    <name type="common">Mycobacterium novocastrense</name>
    <dbReference type="NCBI Taxonomy" id="59813"/>
    <lineage>
        <taxon>Bacteria</taxon>
        <taxon>Bacillati</taxon>
        <taxon>Actinomycetota</taxon>
        <taxon>Actinomycetes</taxon>
        <taxon>Mycobacteriales</taxon>
        <taxon>Mycobacteriaceae</taxon>
        <taxon>Mycolicibacterium</taxon>
    </lineage>
</organism>
<reference evidence="2 4" key="1">
    <citation type="journal article" date="2016" name="Genome Announc.">
        <title>Draft Genome Sequences of Five Rapidly Growing Mycobacterium Species, M. thermoresistibile, M. fortuitum subsp. acetamidolyticum, M. canariasense, M. brisbanense, and M. novocastrense.</title>
        <authorList>
            <person name="Katahira K."/>
            <person name="Ogura Y."/>
            <person name="Gotoh Y."/>
            <person name="Hayashi T."/>
        </authorList>
    </citation>
    <scope>NUCLEOTIDE SEQUENCE [LARGE SCALE GENOMIC DNA]</scope>
    <source>
        <strain evidence="2 4">JCM18114</strain>
    </source>
</reference>
<gene>
    <name evidence="3" type="ORF">H7I77_14215</name>
    <name evidence="2" type="ORF">RMCN_4649</name>
</gene>
<evidence type="ECO:0008006" key="6">
    <source>
        <dbReference type="Google" id="ProtNLM"/>
    </source>
</evidence>
<name>A0AAW5SM13_MYCNV</name>
<dbReference type="RefSeq" id="WP_067394129.1">
    <property type="nucleotide sequence ID" value="NZ_BCTA01000069.1"/>
</dbReference>
<dbReference type="AlphaFoldDB" id="A0AAW5SM13"/>
<comment type="caution">
    <text evidence="3">The sequence shown here is derived from an EMBL/GenBank/DDBJ whole genome shotgun (WGS) entry which is preliminary data.</text>
</comment>
<sequence length="130" mass="13546">MRLFVTDAPGGGWDELTDGGPPPVRVAAKDLQHARRVRARVRADGEVAVILDVAVAVAADFRSVRDALEPGDGVRYAGTVDGLAGLIADISSAEVADGVTLVPVSPREDVHALGRAVLRSLELRSQAKAS</sequence>
<evidence type="ECO:0000313" key="2">
    <source>
        <dbReference type="EMBL" id="GAT11516.1"/>
    </source>
</evidence>
<dbReference type="EMBL" id="BCTA01000069">
    <property type="protein sequence ID" value="GAT11516.1"/>
    <property type="molecule type" value="Genomic_DNA"/>
</dbReference>
<dbReference type="Proteomes" id="UP000069773">
    <property type="component" value="Unassembled WGS sequence"/>
</dbReference>
<evidence type="ECO:0000256" key="1">
    <source>
        <dbReference type="SAM" id="MobiDB-lite"/>
    </source>
</evidence>
<keyword evidence="4" id="KW-1185">Reference proteome</keyword>